<sequence>MFDNEKRAFIAISQDAEVCLVPKMANRHGLITGATGTGKTVTLQTLAETFSKMGVPVFAADVKGDLSGVAAIGGNKDSVVQRVESYHLADKGFKFQAFPVQFWDVFGEQGTPIRATVADMGPLLLSRLLSLNDTQSAILTIIFKIAKDESLEIIDLKDLQKLLEYVGNNSNKYTTSYGNISTASIGAIQRGLITLEHDGADRFFGEPNLNIDDLIQTEGEKGVINILASDKLMNSPRVYTTFLMWLMTKLFEVMPEVGDPDKPKMVFFFDEAHLLFTDAPKALLEKIEQVVRLIRSKGIGIYFISQTPADIPDSVLGQLGNRVQHALRAYTPKDQKAVKVAAQTFRANPKFDTETAISELGTGEALVSFLDEKGRPNQVERSYILPPEGQIGPLDTDTRKKMIAGSLLYRHYAQVQDRQSAYEILTERLQGILSEKEQAAQEKADAKTQKEQEKIQKEQAKIERQEAAQKKKFWGAIATTVVVPLAKQVISAFFKGSSKKR</sequence>
<dbReference type="Gene3D" id="3.40.50.300">
    <property type="entry name" value="P-loop containing nucleotide triphosphate hydrolases"/>
    <property type="match status" value="2"/>
</dbReference>
<comment type="caution">
    <text evidence="3">The sequence shown here is derived from an EMBL/GenBank/DDBJ whole genome shotgun (WGS) entry which is preliminary data.</text>
</comment>
<proteinExistence type="predicted"/>
<dbReference type="Proteomes" id="UP001596023">
    <property type="component" value="Unassembled WGS sequence"/>
</dbReference>
<protein>
    <submittedName>
        <fullName evidence="3">Helicase HerA-like domain-containing protein</fullName>
    </submittedName>
</protein>
<reference evidence="4" key="1">
    <citation type="journal article" date="2019" name="Int. J. Syst. Evol. Microbiol.">
        <title>The Global Catalogue of Microorganisms (GCM) 10K type strain sequencing project: providing services to taxonomists for standard genome sequencing and annotation.</title>
        <authorList>
            <consortium name="The Broad Institute Genomics Platform"/>
            <consortium name="The Broad Institute Genome Sequencing Center for Infectious Disease"/>
            <person name="Wu L."/>
            <person name="Ma J."/>
        </authorList>
    </citation>
    <scope>NUCLEOTIDE SEQUENCE [LARGE SCALE GENOMIC DNA]</scope>
    <source>
        <strain evidence="4">CCUG 66188</strain>
    </source>
</reference>
<name>A0ABV9KSP8_9BACT</name>
<dbReference type="SUPFAM" id="SSF52540">
    <property type="entry name" value="P-loop containing nucleoside triphosphate hydrolases"/>
    <property type="match status" value="1"/>
</dbReference>
<feature type="coiled-coil region" evidence="1">
    <location>
        <begin position="422"/>
        <end position="470"/>
    </location>
</feature>
<dbReference type="InterPro" id="IPR051162">
    <property type="entry name" value="T4SS_component"/>
</dbReference>
<evidence type="ECO:0000256" key="1">
    <source>
        <dbReference type="SAM" id="Coils"/>
    </source>
</evidence>
<dbReference type="PANTHER" id="PTHR30121:SF6">
    <property type="entry name" value="SLR6007 PROTEIN"/>
    <property type="match status" value="1"/>
</dbReference>
<keyword evidence="4" id="KW-1185">Reference proteome</keyword>
<dbReference type="RefSeq" id="WP_379994232.1">
    <property type="nucleotide sequence ID" value="NZ_JBHSGN010000042.1"/>
</dbReference>
<keyword evidence="1" id="KW-0175">Coiled coil</keyword>
<dbReference type="EMBL" id="JBHSGN010000042">
    <property type="protein sequence ID" value="MFC4673003.1"/>
    <property type="molecule type" value="Genomic_DNA"/>
</dbReference>
<organism evidence="3 4">
    <name type="scientific">Dysgonomonas termitidis</name>
    <dbReference type="NCBI Taxonomy" id="1516126"/>
    <lineage>
        <taxon>Bacteria</taxon>
        <taxon>Pseudomonadati</taxon>
        <taxon>Bacteroidota</taxon>
        <taxon>Bacteroidia</taxon>
        <taxon>Bacteroidales</taxon>
        <taxon>Dysgonomonadaceae</taxon>
        <taxon>Dysgonomonas</taxon>
    </lineage>
</organism>
<dbReference type="CDD" id="cd01127">
    <property type="entry name" value="TrwB_TraG_TraD_VirD4"/>
    <property type="match status" value="1"/>
</dbReference>
<evidence type="ECO:0000259" key="2">
    <source>
        <dbReference type="Pfam" id="PF05872"/>
    </source>
</evidence>
<accession>A0ABV9KSP8</accession>
<feature type="domain" description="Helicase HerA-like C-terminal" evidence="2">
    <location>
        <begin position="12"/>
        <end position="490"/>
    </location>
</feature>
<evidence type="ECO:0000313" key="3">
    <source>
        <dbReference type="EMBL" id="MFC4673003.1"/>
    </source>
</evidence>
<dbReference type="InterPro" id="IPR027417">
    <property type="entry name" value="P-loop_NTPase"/>
</dbReference>
<dbReference type="PANTHER" id="PTHR30121">
    <property type="entry name" value="UNCHARACTERIZED PROTEIN YJGR-RELATED"/>
    <property type="match status" value="1"/>
</dbReference>
<evidence type="ECO:0000313" key="4">
    <source>
        <dbReference type="Proteomes" id="UP001596023"/>
    </source>
</evidence>
<dbReference type="InterPro" id="IPR033186">
    <property type="entry name" value="HerA_C"/>
</dbReference>
<dbReference type="Pfam" id="PF05872">
    <property type="entry name" value="HerA_C"/>
    <property type="match status" value="1"/>
</dbReference>
<gene>
    <name evidence="3" type="ORF">ACFO6W_04800</name>
</gene>